<keyword evidence="9" id="KW-1185">Reference proteome</keyword>
<dbReference type="OrthoDB" id="9805202at2"/>
<proteinExistence type="predicted"/>
<evidence type="ECO:0000256" key="5">
    <source>
        <dbReference type="ARBA" id="ARBA00023004"/>
    </source>
</evidence>
<dbReference type="InterPro" id="IPR004852">
    <property type="entry name" value="Di-haem_cyt_c_peroxidsae"/>
</dbReference>
<dbReference type="RefSeq" id="WP_132973314.1">
    <property type="nucleotide sequence ID" value="NZ_SMFX01000001.1"/>
</dbReference>
<comment type="subcellular location">
    <subcellularLocation>
        <location evidence="1">Cell envelope</location>
    </subcellularLocation>
</comment>
<name>A0A4R1HEE0_9GAMM</name>
<organism evidence="8 9">
    <name type="scientific">Thiogranum longum</name>
    <dbReference type="NCBI Taxonomy" id="1537524"/>
    <lineage>
        <taxon>Bacteria</taxon>
        <taxon>Pseudomonadati</taxon>
        <taxon>Pseudomonadota</taxon>
        <taxon>Gammaproteobacteria</taxon>
        <taxon>Chromatiales</taxon>
        <taxon>Ectothiorhodospiraceae</taxon>
        <taxon>Thiogranum</taxon>
    </lineage>
</organism>
<keyword evidence="3 6" id="KW-0479">Metal-binding</keyword>
<dbReference type="PROSITE" id="PS51007">
    <property type="entry name" value="CYTC"/>
    <property type="match status" value="1"/>
</dbReference>
<keyword evidence="8" id="KW-0575">Peroxidase</keyword>
<dbReference type="PANTHER" id="PTHR30600">
    <property type="entry name" value="CYTOCHROME C PEROXIDASE-RELATED"/>
    <property type="match status" value="1"/>
</dbReference>
<gene>
    <name evidence="8" type="ORF">DFR30_2305</name>
</gene>
<evidence type="ECO:0000313" key="8">
    <source>
        <dbReference type="EMBL" id="TCK19013.1"/>
    </source>
</evidence>
<dbReference type="InterPro" id="IPR009056">
    <property type="entry name" value="Cyt_c-like_dom"/>
</dbReference>
<feature type="domain" description="Cytochrome c" evidence="7">
    <location>
        <begin position="263"/>
        <end position="416"/>
    </location>
</feature>
<evidence type="ECO:0000256" key="4">
    <source>
        <dbReference type="ARBA" id="ARBA00023002"/>
    </source>
</evidence>
<evidence type="ECO:0000256" key="2">
    <source>
        <dbReference type="ARBA" id="ARBA00022617"/>
    </source>
</evidence>
<dbReference type="InterPro" id="IPR036909">
    <property type="entry name" value="Cyt_c-like_dom_sf"/>
</dbReference>
<dbReference type="InterPro" id="IPR051395">
    <property type="entry name" value="Cytochrome_c_Peroxidase/MauG"/>
</dbReference>
<dbReference type="SUPFAM" id="SSF46626">
    <property type="entry name" value="Cytochrome c"/>
    <property type="match status" value="2"/>
</dbReference>
<dbReference type="GO" id="GO:0020037">
    <property type="term" value="F:heme binding"/>
    <property type="evidence" value="ECO:0007669"/>
    <property type="project" value="InterPro"/>
</dbReference>
<dbReference type="GO" id="GO:0004130">
    <property type="term" value="F:cytochrome-c peroxidase activity"/>
    <property type="evidence" value="ECO:0007669"/>
    <property type="project" value="TreeGrafter"/>
</dbReference>
<dbReference type="GO" id="GO:0009055">
    <property type="term" value="F:electron transfer activity"/>
    <property type="evidence" value="ECO:0007669"/>
    <property type="project" value="InterPro"/>
</dbReference>
<dbReference type="EMBL" id="SMFX01000001">
    <property type="protein sequence ID" value="TCK19013.1"/>
    <property type="molecule type" value="Genomic_DNA"/>
</dbReference>
<evidence type="ECO:0000313" key="9">
    <source>
        <dbReference type="Proteomes" id="UP000295707"/>
    </source>
</evidence>
<dbReference type="GO" id="GO:0046872">
    <property type="term" value="F:metal ion binding"/>
    <property type="evidence" value="ECO:0007669"/>
    <property type="project" value="UniProtKB-KW"/>
</dbReference>
<evidence type="ECO:0000256" key="3">
    <source>
        <dbReference type="ARBA" id="ARBA00022723"/>
    </source>
</evidence>
<keyword evidence="2 6" id="KW-0349">Heme</keyword>
<keyword evidence="4" id="KW-0560">Oxidoreductase</keyword>
<evidence type="ECO:0000256" key="1">
    <source>
        <dbReference type="ARBA" id="ARBA00004196"/>
    </source>
</evidence>
<dbReference type="Proteomes" id="UP000295707">
    <property type="component" value="Unassembled WGS sequence"/>
</dbReference>
<accession>A0A4R1HEE0</accession>
<evidence type="ECO:0000259" key="7">
    <source>
        <dbReference type="PROSITE" id="PS51007"/>
    </source>
</evidence>
<dbReference type="AlphaFoldDB" id="A0A4R1HEE0"/>
<dbReference type="Pfam" id="PF03150">
    <property type="entry name" value="CCP_MauG"/>
    <property type="match status" value="1"/>
</dbReference>
<sequence>MPTYIKFIIVLLLLAGTSAGGWYWVESQKYPKPPWTEQEKGAIASLWIGSLPELSPDPGNTVAGNPVAARFGHQLFFDERFSGNGEVACATCHIPSKYFTDGLPVAVGMGVGGRNVPTVVGTAYHPFLFWDGHVDSQWAQALGPMESPVEHGGSRLQYAHLIAADDSYRHQYEVLFGKFPDLSDQNRFPAQGAPVSNPSDPAIAKAWKGMSEVDKKTIGQIYSNLGKVIAAYERLLLPAAARFDHYAEALQHNNSAGLKLLSPDEVEGLRLFIGEARCIECHNGPLFSNDGFHNIGSPVEKGKPYDWGRSIGVQKVLRSEFNCLGEYSDAQPEDCSELRFIKRVGDDLAGSFKVPGLRNVTQTAPYMHNGQLADLDAVMDHYNKAPVPPFGHSMLVKLDLAPRQLKQLTAFLHTLDSAVNADVFWLNPPESGQPYNSHQDSKR</sequence>
<reference evidence="8 9" key="1">
    <citation type="submission" date="2019-03" db="EMBL/GenBank/DDBJ databases">
        <title>Genomic Encyclopedia of Type Strains, Phase IV (KMG-IV): sequencing the most valuable type-strain genomes for metagenomic binning, comparative biology and taxonomic classification.</title>
        <authorList>
            <person name="Goeker M."/>
        </authorList>
    </citation>
    <scope>NUCLEOTIDE SEQUENCE [LARGE SCALE GENOMIC DNA]</scope>
    <source>
        <strain evidence="8 9">DSM 19610</strain>
    </source>
</reference>
<dbReference type="Gene3D" id="1.10.760.10">
    <property type="entry name" value="Cytochrome c-like domain"/>
    <property type="match status" value="2"/>
</dbReference>
<evidence type="ECO:0000256" key="6">
    <source>
        <dbReference type="PROSITE-ProRule" id="PRU00433"/>
    </source>
</evidence>
<comment type="caution">
    <text evidence="8">The sequence shown here is derived from an EMBL/GenBank/DDBJ whole genome shotgun (WGS) entry which is preliminary data.</text>
</comment>
<dbReference type="GO" id="GO:0030313">
    <property type="term" value="C:cell envelope"/>
    <property type="evidence" value="ECO:0007669"/>
    <property type="project" value="UniProtKB-SubCell"/>
</dbReference>
<keyword evidence="5 6" id="KW-0408">Iron</keyword>
<protein>
    <submittedName>
        <fullName evidence="8">Cytochrome c peroxidase</fullName>
    </submittedName>
</protein>